<dbReference type="AlphaFoldDB" id="A0A8H4TUF5"/>
<gene>
    <name evidence="1" type="ORF">FSARC_7916</name>
</gene>
<sequence length="335" mass="38556">MEQVNSSKRKMSAMRQVEKNWDKAIRAEKDRIEKDLPVITKEMYEVHGRPGCPEPTYDEIWNQEDEAELVQRYWTGTPLEAGISCLVSDNLSLNELFKVSLRIFGVDPITLFTLGTDDFEFDINTTVEVLIHDDDYLTPIWRVSFCKDLTSIMTHPIWCGRGRWSFMLFAIKWAVICRTDDRRPLPAADRNLLSRLNCPLGDDQTLRPYKDLHEEQQKILRGQNTPPSQQAELLSAIAKYTAMTIGIPSARNYTIIPHDLAAVIKGLDSLSLSGMMDCELFLQLFKDAGGRNEYPTEDETPALYKTCYLDMERRRLKAFKRRLRAPSAPPEKVVY</sequence>
<comment type="caution">
    <text evidence="1">The sequence shown here is derived from an EMBL/GenBank/DDBJ whole genome shotgun (WGS) entry which is preliminary data.</text>
</comment>
<protein>
    <submittedName>
        <fullName evidence="1">Uncharacterized protein</fullName>
    </submittedName>
</protein>
<evidence type="ECO:0000313" key="1">
    <source>
        <dbReference type="EMBL" id="KAF4964134.1"/>
    </source>
</evidence>
<name>A0A8H4TUF5_9HYPO</name>
<evidence type="ECO:0000313" key="2">
    <source>
        <dbReference type="Proteomes" id="UP000622797"/>
    </source>
</evidence>
<organism evidence="1 2">
    <name type="scientific">Fusarium sarcochroum</name>
    <dbReference type="NCBI Taxonomy" id="1208366"/>
    <lineage>
        <taxon>Eukaryota</taxon>
        <taxon>Fungi</taxon>
        <taxon>Dikarya</taxon>
        <taxon>Ascomycota</taxon>
        <taxon>Pezizomycotina</taxon>
        <taxon>Sordariomycetes</taxon>
        <taxon>Hypocreomycetidae</taxon>
        <taxon>Hypocreales</taxon>
        <taxon>Nectriaceae</taxon>
        <taxon>Fusarium</taxon>
        <taxon>Fusarium lateritium species complex</taxon>
    </lineage>
</organism>
<accession>A0A8H4TUF5</accession>
<dbReference type="EMBL" id="JABEXW010000426">
    <property type="protein sequence ID" value="KAF4964134.1"/>
    <property type="molecule type" value="Genomic_DNA"/>
</dbReference>
<reference evidence="1" key="1">
    <citation type="journal article" date="2020" name="BMC Genomics">
        <title>Correction to: Identification and distribution of gene clusters required for synthesis of sphingolipid metabolism inhibitors in diverse species of the filamentous fungus Fusarium.</title>
        <authorList>
            <person name="Kim H.S."/>
            <person name="Lohmar J.M."/>
            <person name="Busman M."/>
            <person name="Brown D.W."/>
            <person name="Naumann T.A."/>
            <person name="Divon H.H."/>
            <person name="Lysoe E."/>
            <person name="Uhlig S."/>
            <person name="Proctor R.H."/>
        </authorList>
    </citation>
    <scope>NUCLEOTIDE SEQUENCE</scope>
    <source>
        <strain evidence="1">NRRL 20472</strain>
    </source>
</reference>
<reference evidence="1" key="2">
    <citation type="submission" date="2020-05" db="EMBL/GenBank/DDBJ databases">
        <authorList>
            <person name="Kim H.-S."/>
            <person name="Proctor R.H."/>
            <person name="Brown D.W."/>
        </authorList>
    </citation>
    <scope>NUCLEOTIDE SEQUENCE</scope>
    <source>
        <strain evidence="1">NRRL 20472</strain>
    </source>
</reference>
<dbReference type="Proteomes" id="UP000622797">
    <property type="component" value="Unassembled WGS sequence"/>
</dbReference>
<dbReference type="OrthoDB" id="5105828at2759"/>
<proteinExistence type="predicted"/>
<keyword evidence="2" id="KW-1185">Reference proteome</keyword>